<dbReference type="InterPro" id="IPR011009">
    <property type="entry name" value="Kinase-like_dom_sf"/>
</dbReference>
<dbReference type="InterPro" id="IPR000719">
    <property type="entry name" value="Prot_kinase_dom"/>
</dbReference>
<evidence type="ECO:0000256" key="1">
    <source>
        <dbReference type="ARBA" id="ARBA00008874"/>
    </source>
</evidence>
<gene>
    <name evidence="6" type="ORF">GBAR_LOCUS4551</name>
</gene>
<evidence type="ECO:0000256" key="3">
    <source>
        <dbReference type="ARBA" id="ARBA00022741"/>
    </source>
</evidence>
<reference evidence="6" key="1">
    <citation type="submission" date="2023-03" db="EMBL/GenBank/DDBJ databases">
        <authorList>
            <person name="Steffen K."/>
            <person name="Cardenas P."/>
        </authorList>
    </citation>
    <scope>NUCLEOTIDE SEQUENCE</scope>
</reference>
<evidence type="ECO:0000256" key="2">
    <source>
        <dbReference type="ARBA" id="ARBA00012513"/>
    </source>
</evidence>
<dbReference type="Pfam" id="PF00069">
    <property type="entry name" value="Pkinase"/>
    <property type="match status" value="1"/>
</dbReference>
<keyword evidence="6" id="KW-0418">Kinase</keyword>
<dbReference type="SUPFAM" id="SSF56112">
    <property type="entry name" value="Protein kinase-like (PK-like)"/>
    <property type="match status" value="1"/>
</dbReference>
<proteinExistence type="inferred from homology"/>
<dbReference type="SMART" id="SM00220">
    <property type="entry name" value="S_TKc"/>
    <property type="match status" value="1"/>
</dbReference>
<evidence type="ECO:0000259" key="5">
    <source>
        <dbReference type="PROSITE" id="PS50011"/>
    </source>
</evidence>
<comment type="caution">
    <text evidence="6">The sequence shown here is derived from an EMBL/GenBank/DDBJ whole genome shotgun (WGS) entry which is preliminary data.</text>
</comment>
<protein>
    <recommendedName>
        <fullName evidence="2">non-specific serine/threonine protein kinase</fullName>
        <ecNumber evidence="2">2.7.11.1</ecNumber>
    </recommendedName>
</protein>
<evidence type="ECO:0000256" key="4">
    <source>
        <dbReference type="ARBA" id="ARBA00022840"/>
    </source>
</evidence>
<dbReference type="EC" id="2.7.11.1" evidence="2"/>
<dbReference type="EMBL" id="CASHTH010000659">
    <property type="protein sequence ID" value="CAI8006079.1"/>
    <property type="molecule type" value="Genomic_DNA"/>
</dbReference>
<dbReference type="GO" id="GO:0005524">
    <property type="term" value="F:ATP binding"/>
    <property type="evidence" value="ECO:0007669"/>
    <property type="project" value="UniProtKB-KW"/>
</dbReference>
<dbReference type="Proteomes" id="UP001174909">
    <property type="component" value="Unassembled WGS sequence"/>
</dbReference>
<organism evidence="6 7">
    <name type="scientific">Geodia barretti</name>
    <name type="common">Barrett's horny sponge</name>
    <dbReference type="NCBI Taxonomy" id="519541"/>
    <lineage>
        <taxon>Eukaryota</taxon>
        <taxon>Metazoa</taxon>
        <taxon>Porifera</taxon>
        <taxon>Demospongiae</taxon>
        <taxon>Heteroscleromorpha</taxon>
        <taxon>Tetractinellida</taxon>
        <taxon>Astrophorina</taxon>
        <taxon>Geodiidae</taxon>
        <taxon>Geodia</taxon>
    </lineage>
</organism>
<keyword evidence="3" id="KW-0547">Nucleotide-binding</keyword>
<dbReference type="InterPro" id="IPR051931">
    <property type="entry name" value="PAK3-like"/>
</dbReference>
<comment type="similarity">
    <text evidence="1">Belongs to the protein kinase superfamily. STE Ser/Thr protein kinase family. STE20 subfamily.</text>
</comment>
<feature type="domain" description="Protein kinase" evidence="5">
    <location>
        <begin position="1"/>
        <end position="245"/>
    </location>
</feature>
<accession>A0AA35R7P3</accession>
<dbReference type="PROSITE" id="PS50011">
    <property type="entry name" value="PROTEIN_KINASE_DOM"/>
    <property type="match status" value="1"/>
</dbReference>
<keyword evidence="7" id="KW-1185">Reference proteome</keyword>
<name>A0AA35R7P3_GEOBA</name>
<evidence type="ECO:0000313" key="7">
    <source>
        <dbReference type="Proteomes" id="UP001174909"/>
    </source>
</evidence>
<dbReference type="Gene3D" id="1.10.510.10">
    <property type="entry name" value="Transferase(Phosphotransferase) domain 1"/>
    <property type="match status" value="1"/>
</dbReference>
<keyword evidence="4" id="KW-0067">ATP-binding</keyword>
<evidence type="ECO:0000313" key="6">
    <source>
        <dbReference type="EMBL" id="CAI8006079.1"/>
    </source>
</evidence>
<keyword evidence="6" id="KW-0808">Transferase</keyword>
<dbReference type="AlphaFoldDB" id="A0AA35R7P3"/>
<dbReference type="GO" id="GO:0004674">
    <property type="term" value="F:protein serine/threonine kinase activity"/>
    <property type="evidence" value="ECO:0007669"/>
    <property type="project" value="UniProtKB-EC"/>
</dbReference>
<sequence>MSSVLGSACLGAYTFCARQHGQEECDSKGLPLTPYSINVAGRFQSLLELDHGGLCAYLDIKRIRNERLLVVSEWYEDSVEKHMQSQQTNVVDSLRRLAHQVLEALAYLNRHNIVHHCLAPDNILFTPQGDVKLHNYGLYHMTDCGRAVRFPIGSPRHLAPETIVKSSPSLSPKVSVCVDHSHWCIRIFMILVSSSLKVDVWSLGVILLELYLGTQLYPDLCITSSLSPLFKRILLLAQNFHRQCY</sequence>
<dbReference type="PANTHER" id="PTHR45832">
    <property type="entry name" value="SERINE/THREONINE-PROTEIN KINASE SAMKA-RELATED-RELATED"/>
    <property type="match status" value="1"/>
</dbReference>
<dbReference type="PANTHER" id="PTHR45832:SF22">
    <property type="entry name" value="SERINE_THREONINE-PROTEIN KINASE SAMKA-RELATED"/>
    <property type="match status" value="1"/>
</dbReference>